<sequence>MTEAVDFENKIRKYHSLPEAIVIDYKTIGYPFYVVMLDLTYLSNRSLELQEEFVIQCITHGLTEKNEISSFLGVDDHFVEKVLSGLISKGLVTKQETLKVTELGLKALEMQTLLDTISETKTFYIDALNGKLYHYFQCKNLGKGDANLKGIIPKPRKVADVVDYYEEIEKALGMSNSQSRPQLIQVNNIEKVYTQWHEVILVFYKNSPNDNEVGYETFSRGNLHVEYRQTIEQLYAQGQKVLGNILRFDTGTEEEKAEIEKTNNEVIEGITQDSIETVETLSVKISTLNDTDSLIDATSQSINEQRKTLKRQLDEIKTQSKISEIIHTLEHRDYLFKALREAKSRVMIVSPWIRSNVVDSEYLSTLEETLRKNIKVYIRYGIKQKSGWGQQNDSTAIKQLEKLANNYQNFQFEKVQNTHRKILVCDDKFGIVTSFNFLSFRADPSLTYRDEVGAILRDKKTIESLFQSGLSLV</sequence>
<proteinExistence type="predicted"/>
<dbReference type="Pfam" id="PF13091">
    <property type="entry name" value="PLDc_2"/>
    <property type="match status" value="1"/>
</dbReference>
<dbReference type="SUPFAM" id="SSF56024">
    <property type="entry name" value="Phospholipase D/nuclease"/>
    <property type="match status" value="1"/>
</dbReference>
<dbReference type="InterPro" id="IPR025202">
    <property type="entry name" value="PLD-like_dom"/>
</dbReference>
<dbReference type="Gene3D" id="3.30.870.10">
    <property type="entry name" value="Endonuclease Chain A"/>
    <property type="match status" value="1"/>
</dbReference>
<dbReference type="Proteomes" id="UP000629098">
    <property type="component" value="Unassembled WGS sequence"/>
</dbReference>
<reference evidence="2" key="1">
    <citation type="submission" date="2020-09" db="EMBL/GenBank/DDBJ databases">
        <title>Iningainema tapete sp. nov. (Scytonemataceae, Cyanobacteria) from greenhouses in central Florida (USA) produces two types of nodularin with biosynthetic potential for microcystin-LR and anabaenopeptins.</title>
        <authorList>
            <person name="Berthold D.E."/>
            <person name="Lefler F.W."/>
            <person name="Huang I.-S."/>
            <person name="Abdulla H."/>
            <person name="Zimba P.V."/>
            <person name="Laughinghouse H.D. IV."/>
        </authorList>
    </citation>
    <scope>NUCLEOTIDE SEQUENCE</scope>
    <source>
        <strain evidence="2">BLCCT55</strain>
    </source>
</reference>
<dbReference type="CDD" id="cd09133">
    <property type="entry name" value="PLDc_unchar5"/>
    <property type="match status" value="1"/>
</dbReference>
<dbReference type="AlphaFoldDB" id="A0A8J7C5K9"/>
<dbReference type="EMBL" id="JACXAE010000050">
    <property type="protein sequence ID" value="MBD2773219.1"/>
    <property type="molecule type" value="Genomic_DNA"/>
</dbReference>
<evidence type="ECO:0000313" key="2">
    <source>
        <dbReference type="EMBL" id="MBD2773219.1"/>
    </source>
</evidence>
<evidence type="ECO:0000259" key="1">
    <source>
        <dbReference type="Pfam" id="PF13091"/>
    </source>
</evidence>
<gene>
    <name evidence="2" type="ORF">ICL16_14360</name>
</gene>
<keyword evidence="3" id="KW-1185">Reference proteome</keyword>
<organism evidence="2 3">
    <name type="scientific">Iningainema tapete BLCC-T55</name>
    <dbReference type="NCBI Taxonomy" id="2748662"/>
    <lineage>
        <taxon>Bacteria</taxon>
        <taxon>Bacillati</taxon>
        <taxon>Cyanobacteriota</taxon>
        <taxon>Cyanophyceae</taxon>
        <taxon>Nostocales</taxon>
        <taxon>Scytonemataceae</taxon>
        <taxon>Iningainema tapete</taxon>
    </lineage>
</organism>
<feature type="domain" description="Phospholipase D-like" evidence="1">
    <location>
        <begin position="336"/>
        <end position="464"/>
    </location>
</feature>
<protein>
    <recommendedName>
        <fullName evidence="1">Phospholipase D-like domain-containing protein</fullName>
    </recommendedName>
</protein>
<comment type="caution">
    <text evidence="2">The sequence shown here is derived from an EMBL/GenBank/DDBJ whole genome shotgun (WGS) entry which is preliminary data.</text>
</comment>
<name>A0A8J7C5K9_9CYAN</name>
<evidence type="ECO:0000313" key="3">
    <source>
        <dbReference type="Proteomes" id="UP000629098"/>
    </source>
</evidence>
<dbReference type="RefSeq" id="WP_190828726.1">
    <property type="nucleotide sequence ID" value="NZ_CAWPPI010000050.1"/>
</dbReference>
<accession>A0A8J7C5K9</accession>